<reference evidence="1" key="2">
    <citation type="journal article" date="2023" name="Infect Dis Poverty">
        <title>Chromosome-scale genome of the human blood fluke Schistosoma mekongi and its implications for public health.</title>
        <authorList>
            <person name="Zhou M."/>
            <person name="Xu L."/>
            <person name="Xu D."/>
            <person name="Chen W."/>
            <person name="Khan J."/>
            <person name="Hu Y."/>
            <person name="Huang H."/>
            <person name="Wei H."/>
            <person name="Zhang Y."/>
            <person name="Chusongsang P."/>
            <person name="Tanasarnprasert K."/>
            <person name="Hu X."/>
            <person name="Limpanont Y."/>
            <person name="Lv Z."/>
        </authorList>
    </citation>
    <scope>NUCLEOTIDE SEQUENCE</scope>
    <source>
        <strain evidence="1">LV_2022a</strain>
    </source>
</reference>
<accession>A0AAE2D158</accession>
<reference evidence="1" key="1">
    <citation type="submission" date="2022-04" db="EMBL/GenBank/DDBJ databases">
        <authorList>
            <person name="Xu L."/>
            <person name="Lv Z."/>
        </authorList>
    </citation>
    <scope>NUCLEOTIDE SEQUENCE</scope>
    <source>
        <strain evidence="1">LV_2022a</strain>
    </source>
</reference>
<organism evidence="1 2">
    <name type="scientific">Schistosoma mekongi</name>
    <name type="common">Parasitic worm</name>
    <dbReference type="NCBI Taxonomy" id="38744"/>
    <lineage>
        <taxon>Eukaryota</taxon>
        <taxon>Metazoa</taxon>
        <taxon>Spiralia</taxon>
        <taxon>Lophotrochozoa</taxon>
        <taxon>Platyhelminthes</taxon>
        <taxon>Trematoda</taxon>
        <taxon>Digenea</taxon>
        <taxon>Strigeidida</taxon>
        <taxon>Schistosomatoidea</taxon>
        <taxon>Schistosomatidae</taxon>
        <taxon>Schistosoma</taxon>
    </lineage>
</organism>
<dbReference type="InterPro" id="IPR021109">
    <property type="entry name" value="Peptidase_aspartic_dom_sf"/>
</dbReference>
<dbReference type="PANTHER" id="PTHR47331:SF5">
    <property type="entry name" value="RIBONUCLEASE H"/>
    <property type="match status" value="1"/>
</dbReference>
<gene>
    <name evidence="1" type="ORF">MN116_000285</name>
</gene>
<evidence type="ECO:0000313" key="1">
    <source>
        <dbReference type="EMBL" id="KAK4467352.1"/>
    </source>
</evidence>
<evidence type="ECO:0008006" key="3">
    <source>
        <dbReference type="Google" id="ProtNLM"/>
    </source>
</evidence>
<protein>
    <recommendedName>
        <fullName evidence="3">CCHC-type domain-containing protein</fullName>
    </recommendedName>
</protein>
<proteinExistence type="predicted"/>
<dbReference type="Gene3D" id="2.40.70.10">
    <property type="entry name" value="Acid Proteases"/>
    <property type="match status" value="1"/>
</dbReference>
<keyword evidence="2" id="KW-1185">Reference proteome</keyword>
<dbReference type="EMBL" id="JALJAT010000178">
    <property type="protein sequence ID" value="KAK4467352.1"/>
    <property type="molecule type" value="Genomic_DNA"/>
</dbReference>
<dbReference type="PANTHER" id="PTHR47331">
    <property type="entry name" value="PHD-TYPE DOMAIN-CONTAINING PROTEIN"/>
    <property type="match status" value="1"/>
</dbReference>
<name>A0AAE2D158_SCHME</name>
<evidence type="ECO:0000313" key="2">
    <source>
        <dbReference type="Proteomes" id="UP001292079"/>
    </source>
</evidence>
<dbReference type="CDD" id="cd00303">
    <property type="entry name" value="retropepsin_like"/>
    <property type="match status" value="1"/>
</dbReference>
<dbReference type="AlphaFoldDB" id="A0AAE2D158"/>
<comment type="caution">
    <text evidence="1">The sequence shown here is derived from an EMBL/GenBank/DDBJ whole genome shotgun (WGS) entry which is preliminary data.</text>
</comment>
<dbReference type="Proteomes" id="UP001292079">
    <property type="component" value="Unassembled WGS sequence"/>
</dbReference>
<sequence>MRLLLELQERWADVADRIIVEGREPSFGDLVLFLEERARVSRTRYGMLVHNNSRVSNSRGPERHFSKRIGSNAVTRGACQEDCMKLSARVICSRKHFVSDCPKFLKMDINSRRAEARKLELCYLCLASGHVARKCGSGLRCSVKGCTIKHHSLLHFDGISTSVNFARKMSSPDVHFGVIPVRVCGPYGSIETCAFLDSGSDTSLISEEIVHRLSLESKVSSINVTTINGTSVHECLEVSVELFSLDDRGSVQISKAYTIGKLPLGHAGFLTQQQLGKWKHLRNIPFSQLQDKTIGILIGCDAPDAHWVLEQRLGDIKHPFGVRTHLGWMVLGPKNPGRLASRVEWCRCTCSPDISVDLERLYNHEFSDVDDLHKQHSVEDKKALSIVESSTSLVDGHFQVGLPWKRGRPELPNNYEMAGRRLKCLRRRFARDCHLLEKYRLVMNRHLSKGYIVEVDKWSLN</sequence>